<dbReference type="EMBL" id="PGTS01000005">
    <property type="protein sequence ID" value="PKR48684.1"/>
    <property type="molecule type" value="Genomic_DNA"/>
</dbReference>
<gene>
    <name evidence="4" type="ORF">CU041_14490</name>
    <name evidence="3" type="ORF">JF547_15105</name>
</gene>
<dbReference type="RefSeq" id="WP_068517631.1">
    <property type="nucleotide sequence ID" value="NZ_JAEKJW010000003.1"/>
</dbReference>
<protein>
    <submittedName>
        <fullName evidence="3">DUF4136 domain-containing protein</fullName>
    </submittedName>
</protein>
<evidence type="ECO:0000313" key="6">
    <source>
        <dbReference type="Proteomes" id="UP000664405"/>
    </source>
</evidence>
<feature type="chain" id="PRO_5034233358" evidence="1">
    <location>
        <begin position="21"/>
        <end position="196"/>
    </location>
</feature>
<dbReference type="AlphaFoldDB" id="A0A8I1MAL9"/>
<reference evidence="4 5" key="1">
    <citation type="submission" date="2017-11" db="EMBL/GenBank/DDBJ databases">
        <title>Biodiversity and function of Thalassospira species in the particle-attached aromatic-hydrocarbon-degrading consortia from the surface seawater of the China South Sea.</title>
        <authorList>
            <person name="Dong C."/>
            <person name="Liu R."/>
            <person name="Shao Z."/>
        </authorList>
    </citation>
    <scope>NUCLEOTIDE SEQUENCE [LARGE SCALE GENOMIC DNA]</scope>
    <source>
        <strain evidence="4 5">139Z-12</strain>
    </source>
</reference>
<accession>A0A8I1MAL9</accession>
<dbReference type="PROSITE" id="PS51257">
    <property type="entry name" value="PROKAR_LIPOPROTEIN"/>
    <property type="match status" value="1"/>
</dbReference>
<keyword evidence="1" id="KW-0732">Signal</keyword>
<dbReference type="Proteomes" id="UP000664405">
    <property type="component" value="Unassembled WGS sequence"/>
</dbReference>
<reference evidence="3" key="2">
    <citation type="submission" date="2020-12" db="EMBL/GenBank/DDBJ databases">
        <title>Oil enriched cultivation method for isolating marine PHA-producing bacteria.</title>
        <authorList>
            <person name="Zheng W."/>
            <person name="Yu S."/>
            <person name="Huang Y."/>
        </authorList>
    </citation>
    <scope>NUCLEOTIDE SEQUENCE</scope>
    <source>
        <strain evidence="3">SY-2-3</strain>
    </source>
</reference>
<evidence type="ECO:0000313" key="5">
    <source>
        <dbReference type="Proteomes" id="UP000233365"/>
    </source>
</evidence>
<dbReference type="Gene3D" id="3.30.160.670">
    <property type="match status" value="1"/>
</dbReference>
<feature type="signal peptide" evidence="1">
    <location>
        <begin position="1"/>
        <end position="20"/>
    </location>
</feature>
<sequence length="196" mass="21500">MTKMKLVIAGVMALMLSACAASGPRIYTDVDPAADFSQFRTFAFMEEAGKNAEAQYQTLSGQRIEDAISTALEARGYRVDIHNPDILINFHLKTQEKTRSSPPVYVGGYYGYRSGMYVGWPGYVEPGYVDTYTEGTLTVDMVNRRTNQMVWEGTAVARVTSSVREAPNETVRNAVASIFAQYPYVAGSGVAVPPVQ</sequence>
<dbReference type="Pfam" id="PF13590">
    <property type="entry name" value="DUF4136"/>
    <property type="match status" value="1"/>
</dbReference>
<dbReference type="Proteomes" id="UP000233365">
    <property type="component" value="Unassembled WGS sequence"/>
</dbReference>
<keyword evidence="5" id="KW-1185">Reference proteome</keyword>
<evidence type="ECO:0000313" key="3">
    <source>
        <dbReference type="EMBL" id="MBN8197794.1"/>
    </source>
</evidence>
<evidence type="ECO:0000313" key="4">
    <source>
        <dbReference type="EMBL" id="PKR48684.1"/>
    </source>
</evidence>
<evidence type="ECO:0000259" key="2">
    <source>
        <dbReference type="Pfam" id="PF13590"/>
    </source>
</evidence>
<evidence type="ECO:0000256" key="1">
    <source>
        <dbReference type="SAM" id="SignalP"/>
    </source>
</evidence>
<comment type="caution">
    <text evidence="3">The sequence shown here is derived from an EMBL/GenBank/DDBJ whole genome shotgun (WGS) entry which is preliminary data.</text>
</comment>
<organism evidence="3 6">
    <name type="scientific">Thalassospira povalilytica</name>
    <dbReference type="NCBI Taxonomy" id="732237"/>
    <lineage>
        <taxon>Bacteria</taxon>
        <taxon>Pseudomonadati</taxon>
        <taxon>Pseudomonadota</taxon>
        <taxon>Alphaproteobacteria</taxon>
        <taxon>Rhodospirillales</taxon>
        <taxon>Thalassospiraceae</taxon>
        <taxon>Thalassospira</taxon>
    </lineage>
</organism>
<name>A0A8I1MAL9_9PROT</name>
<dbReference type="InterPro" id="IPR025411">
    <property type="entry name" value="DUF4136"/>
</dbReference>
<proteinExistence type="predicted"/>
<dbReference type="EMBL" id="JAEKJW010000003">
    <property type="protein sequence ID" value="MBN8197794.1"/>
    <property type="molecule type" value="Genomic_DNA"/>
</dbReference>
<feature type="domain" description="DUF4136" evidence="2">
    <location>
        <begin position="27"/>
        <end position="184"/>
    </location>
</feature>